<evidence type="ECO:0000313" key="1">
    <source>
        <dbReference type="EMBL" id="RUP36315.1"/>
    </source>
</evidence>
<feature type="non-terminal residue" evidence="1">
    <location>
        <position position="1"/>
    </location>
</feature>
<comment type="caution">
    <text evidence="1">The sequence shown here is derived from an EMBL/GenBank/DDBJ whole genome shotgun (WGS) entry which is preliminary data.</text>
</comment>
<name>A0A433CCF9_9FUNG</name>
<reference evidence="1 2" key="1">
    <citation type="journal article" date="2018" name="New Phytol.">
        <title>Phylogenomics of Endogonaceae and evolution of mycorrhizas within Mucoromycota.</title>
        <authorList>
            <person name="Chang Y."/>
            <person name="Desiro A."/>
            <person name="Na H."/>
            <person name="Sandor L."/>
            <person name="Lipzen A."/>
            <person name="Clum A."/>
            <person name="Barry K."/>
            <person name="Grigoriev I.V."/>
            <person name="Martin F.M."/>
            <person name="Stajich J.E."/>
            <person name="Smith M.E."/>
            <person name="Bonito G."/>
            <person name="Spatafora J.W."/>
        </authorList>
    </citation>
    <scope>NUCLEOTIDE SEQUENCE [LARGE SCALE GENOMIC DNA]</scope>
    <source>
        <strain evidence="1 2">GMNB39</strain>
    </source>
</reference>
<accession>A0A433CCF9</accession>
<gene>
    <name evidence="1" type="ORF">BC936DRAFT_138472</name>
</gene>
<dbReference type="EMBL" id="RBNI01013167">
    <property type="protein sequence ID" value="RUP36315.1"/>
    <property type="molecule type" value="Genomic_DNA"/>
</dbReference>
<dbReference type="Proteomes" id="UP000268093">
    <property type="component" value="Unassembled WGS sequence"/>
</dbReference>
<protein>
    <submittedName>
        <fullName evidence="1">Uncharacterized protein</fullName>
    </submittedName>
</protein>
<sequence>WLRSGVIEKNHKDTYKSTLDALYDACPLNVTRKSLGDSLRDILQNDPAFRLTSQIHITVFEWLKKGASSRSSAKKKPLAIFKKAHLRGSAFGPGAVVNNYTNGRVSSSPPSEQAFSLSGEEQRAIVEPFLILVEKALHQFLVDNESCIPANIVKAFVTKQHPPTSPDFRAADVLCLLNFIIENIDTYFKSSAFYGQHKAILVELLSDFKMNVRDQMSHGMILDQMGRWNDRALLNFAHMACKVVILLGVNHEDPHTTKKNTISTTTMQWISTAATEVSAGSVGFIRDIPRPPKRKLDDVNFDKMTDFIMNVLEEMEEAESGQKKKVARLTLEEDCCLVEIWRTIDMMESKKEQICKFLWYVNSVFDV</sequence>
<dbReference type="AlphaFoldDB" id="A0A433CCF9"/>
<proteinExistence type="predicted"/>
<evidence type="ECO:0000313" key="2">
    <source>
        <dbReference type="Proteomes" id="UP000268093"/>
    </source>
</evidence>
<organism evidence="1 2">
    <name type="scientific">Jimgerdemannia flammicorona</name>
    <dbReference type="NCBI Taxonomy" id="994334"/>
    <lineage>
        <taxon>Eukaryota</taxon>
        <taxon>Fungi</taxon>
        <taxon>Fungi incertae sedis</taxon>
        <taxon>Mucoromycota</taxon>
        <taxon>Mucoromycotina</taxon>
        <taxon>Endogonomycetes</taxon>
        <taxon>Endogonales</taxon>
        <taxon>Endogonaceae</taxon>
        <taxon>Jimgerdemannia</taxon>
    </lineage>
</organism>
<dbReference type="OrthoDB" id="2354640at2759"/>
<feature type="non-terminal residue" evidence="1">
    <location>
        <position position="367"/>
    </location>
</feature>
<keyword evidence="2" id="KW-1185">Reference proteome</keyword>